<comment type="caution">
    <text evidence="2">The sequence shown here is derived from an EMBL/GenBank/DDBJ whole genome shotgun (WGS) entry which is preliminary data.</text>
</comment>
<dbReference type="Proteomes" id="UP000585474">
    <property type="component" value="Unassembled WGS sequence"/>
</dbReference>
<name>A0A7J0F5N3_9ERIC</name>
<feature type="region of interest" description="Disordered" evidence="1">
    <location>
        <begin position="106"/>
        <end position="237"/>
    </location>
</feature>
<evidence type="ECO:0000313" key="2">
    <source>
        <dbReference type="EMBL" id="GFY93716.1"/>
    </source>
</evidence>
<reference evidence="2 3" key="1">
    <citation type="submission" date="2019-07" db="EMBL/GenBank/DDBJ databases">
        <title>De Novo Assembly of kiwifruit Actinidia rufa.</title>
        <authorList>
            <person name="Sugita-Konishi S."/>
            <person name="Sato K."/>
            <person name="Mori E."/>
            <person name="Abe Y."/>
            <person name="Kisaki G."/>
            <person name="Hamano K."/>
            <person name="Suezawa K."/>
            <person name="Otani M."/>
            <person name="Fukuda T."/>
            <person name="Manabe T."/>
            <person name="Gomi K."/>
            <person name="Tabuchi M."/>
            <person name="Akimitsu K."/>
            <person name="Kataoka I."/>
        </authorList>
    </citation>
    <scope>NUCLEOTIDE SEQUENCE [LARGE SCALE GENOMIC DNA]</scope>
    <source>
        <strain evidence="3">cv. Fuchu</strain>
    </source>
</reference>
<feature type="compositionally biased region" description="Basic and acidic residues" evidence="1">
    <location>
        <begin position="151"/>
        <end position="164"/>
    </location>
</feature>
<sequence length="237" mass="26823">MGNCQTAEAATVIIQHPGDKVERIYGSVSAHEVMYSNPGHYVALVFTSPAEDSDNGVAAKRLKLLRPGDTLLMGQVYRLISFEDVLKVFAEKKSVKLAKLLERGGFSMDKTKPSGGETFRSENRERRENQQKRKRGNEVEEDVNEAAKGIEFGKVKLGGEEERERRKKKRKTSKKNEELEGVKKLQEVKKDPEVGKKHSWKAAVSRAAGVKVHDDPRLLKQSAQKERRHEKSAEKWK</sequence>
<evidence type="ECO:0000256" key="1">
    <source>
        <dbReference type="SAM" id="MobiDB-lite"/>
    </source>
</evidence>
<gene>
    <name evidence="2" type="ORF">Acr_09g0001620</name>
</gene>
<dbReference type="InterPro" id="IPR025322">
    <property type="entry name" value="PADRE_dom"/>
</dbReference>
<feature type="compositionally biased region" description="Basic and acidic residues" evidence="1">
    <location>
        <begin position="119"/>
        <end position="131"/>
    </location>
</feature>
<dbReference type="Pfam" id="PF14009">
    <property type="entry name" value="PADRE"/>
    <property type="match status" value="1"/>
</dbReference>
<feature type="compositionally biased region" description="Basic and acidic residues" evidence="1">
    <location>
        <begin position="211"/>
        <end position="237"/>
    </location>
</feature>
<dbReference type="OrthoDB" id="747498at2759"/>
<dbReference type="PANTHER" id="PTHR33413:SF1">
    <property type="entry name" value="EXPRESSED PROTEIN"/>
    <property type="match status" value="1"/>
</dbReference>
<feature type="compositionally biased region" description="Basic and acidic residues" evidence="1">
    <location>
        <begin position="174"/>
        <end position="196"/>
    </location>
</feature>
<dbReference type="AlphaFoldDB" id="A0A7J0F5N3"/>
<dbReference type="PANTHER" id="PTHR33413">
    <property type="entry name" value="EXPRESSED PROTEIN"/>
    <property type="match status" value="1"/>
</dbReference>
<accession>A0A7J0F5N3</accession>
<proteinExistence type="predicted"/>
<keyword evidence="3" id="KW-1185">Reference proteome</keyword>
<dbReference type="EMBL" id="BJWL01000009">
    <property type="protein sequence ID" value="GFY93716.1"/>
    <property type="molecule type" value="Genomic_DNA"/>
</dbReference>
<evidence type="ECO:0000313" key="3">
    <source>
        <dbReference type="Proteomes" id="UP000585474"/>
    </source>
</evidence>
<organism evidence="2 3">
    <name type="scientific">Actinidia rufa</name>
    <dbReference type="NCBI Taxonomy" id="165716"/>
    <lineage>
        <taxon>Eukaryota</taxon>
        <taxon>Viridiplantae</taxon>
        <taxon>Streptophyta</taxon>
        <taxon>Embryophyta</taxon>
        <taxon>Tracheophyta</taxon>
        <taxon>Spermatophyta</taxon>
        <taxon>Magnoliopsida</taxon>
        <taxon>eudicotyledons</taxon>
        <taxon>Gunneridae</taxon>
        <taxon>Pentapetalae</taxon>
        <taxon>asterids</taxon>
        <taxon>Ericales</taxon>
        <taxon>Actinidiaceae</taxon>
        <taxon>Actinidia</taxon>
    </lineage>
</organism>
<protein>
    <submittedName>
        <fullName evidence="2">Uncharacterized protein</fullName>
    </submittedName>
</protein>